<evidence type="ECO:0000313" key="1">
    <source>
        <dbReference type="EMBL" id="KAK2157367.1"/>
    </source>
</evidence>
<name>A0AAD9JR17_9ANNE</name>
<gene>
    <name evidence="1" type="ORF">LSH36_193g12051</name>
</gene>
<protein>
    <submittedName>
        <fullName evidence="1">Uncharacterized protein</fullName>
    </submittedName>
</protein>
<dbReference type="AlphaFoldDB" id="A0AAD9JR17"/>
<dbReference type="EMBL" id="JAODUP010000193">
    <property type="protein sequence ID" value="KAK2157367.1"/>
    <property type="molecule type" value="Genomic_DNA"/>
</dbReference>
<comment type="caution">
    <text evidence="1">The sequence shown here is derived from an EMBL/GenBank/DDBJ whole genome shotgun (WGS) entry which is preliminary data.</text>
</comment>
<organism evidence="1 2">
    <name type="scientific">Paralvinella palmiformis</name>
    <dbReference type="NCBI Taxonomy" id="53620"/>
    <lineage>
        <taxon>Eukaryota</taxon>
        <taxon>Metazoa</taxon>
        <taxon>Spiralia</taxon>
        <taxon>Lophotrochozoa</taxon>
        <taxon>Annelida</taxon>
        <taxon>Polychaeta</taxon>
        <taxon>Sedentaria</taxon>
        <taxon>Canalipalpata</taxon>
        <taxon>Terebellida</taxon>
        <taxon>Terebelliformia</taxon>
        <taxon>Alvinellidae</taxon>
        <taxon>Paralvinella</taxon>
    </lineage>
</organism>
<evidence type="ECO:0000313" key="2">
    <source>
        <dbReference type="Proteomes" id="UP001208570"/>
    </source>
</evidence>
<accession>A0AAD9JR17</accession>
<sequence length="86" mass="9975">MSIFDTGWSKTNVPKLSSRSVLLGSPATQSAITTDHDDEDIVERIARRRRERQERLAKLSADTSSVDYDIEKRRQERRAARENIMR</sequence>
<reference evidence="1" key="1">
    <citation type="journal article" date="2023" name="Mol. Biol. Evol.">
        <title>Third-Generation Sequencing Reveals the Adaptive Role of the Epigenome in Three Deep-Sea Polychaetes.</title>
        <authorList>
            <person name="Perez M."/>
            <person name="Aroh O."/>
            <person name="Sun Y."/>
            <person name="Lan Y."/>
            <person name="Juniper S.K."/>
            <person name="Young C.R."/>
            <person name="Angers B."/>
            <person name="Qian P.Y."/>
        </authorList>
    </citation>
    <scope>NUCLEOTIDE SEQUENCE</scope>
    <source>
        <strain evidence="1">P08H-3</strain>
    </source>
</reference>
<keyword evidence="2" id="KW-1185">Reference proteome</keyword>
<proteinExistence type="predicted"/>
<dbReference type="Proteomes" id="UP001208570">
    <property type="component" value="Unassembled WGS sequence"/>
</dbReference>